<evidence type="ECO:0000259" key="3">
    <source>
        <dbReference type="PROSITE" id="PS51371"/>
    </source>
</evidence>
<dbReference type="PANTHER" id="PTHR43080:SF2">
    <property type="entry name" value="CBS DOMAIN-CONTAINING PROTEIN"/>
    <property type="match status" value="1"/>
</dbReference>
<dbReference type="InterPro" id="IPR000644">
    <property type="entry name" value="CBS_dom"/>
</dbReference>
<organism evidence="4 5">
    <name type="scientific">Burkholderia singularis</name>
    <dbReference type="NCBI Taxonomy" id="1503053"/>
    <lineage>
        <taxon>Bacteria</taxon>
        <taxon>Pseudomonadati</taxon>
        <taxon>Pseudomonadota</taxon>
        <taxon>Betaproteobacteria</taxon>
        <taxon>Burkholderiales</taxon>
        <taxon>Burkholderiaceae</taxon>
        <taxon>Burkholderia</taxon>
        <taxon>pseudomallei group</taxon>
    </lineage>
</organism>
<evidence type="ECO:0000313" key="4">
    <source>
        <dbReference type="EMBL" id="KVE28453.1"/>
    </source>
</evidence>
<reference evidence="4 5" key="1">
    <citation type="submission" date="2015-11" db="EMBL/GenBank/DDBJ databases">
        <title>Expanding the genomic diversity of Burkholderia species for the development of highly accurate diagnostics.</title>
        <authorList>
            <person name="Sahl J."/>
            <person name="Keim P."/>
            <person name="Wagner D."/>
        </authorList>
    </citation>
    <scope>NUCLEOTIDE SEQUENCE [LARGE SCALE GENOMIC DNA]</scope>
    <source>
        <strain evidence="4 5">TSV85</strain>
    </source>
</reference>
<dbReference type="InterPro" id="IPR044725">
    <property type="entry name" value="CBSX3_CBS_dom"/>
</dbReference>
<dbReference type="OrthoDB" id="9807125at2"/>
<protein>
    <submittedName>
        <fullName evidence="4">Inosine-5-monophosphate dehydrogenase</fullName>
    </submittedName>
</protein>
<dbReference type="EMBL" id="LOWA01000018">
    <property type="protein sequence ID" value="KVE28453.1"/>
    <property type="molecule type" value="Genomic_DNA"/>
</dbReference>
<dbReference type="CDD" id="cd04623">
    <property type="entry name" value="CBS_pair_bac_euk"/>
    <property type="match status" value="1"/>
</dbReference>
<dbReference type="PANTHER" id="PTHR43080">
    <property type="entry name" value="CBS DOMAIN-CONTAINING PROTEIN CBSX3, MITOCHONDRIAL"/>
    <property type="match status" value="1"/>
</dbReference>
<evidence type="ECO:0000313" key="5">
    <source>
        <dbReference type="Proteomes" id="UP000062788"/>
    </source>
</evidence>
<dbReference type="InterPro" id="IPR051257">
    <property type="entry name" value="Diverse_CBS-Domain"/>
</dbReference>
<dbReference type="Pfam" id="PF00571">
    <property type="entry name" value="CBS"/>
    <property type="match status" value="2"/>
</dbReference>
<feature type="domain" description="CBS" evidence="3">
    <location>
        <begin position="15"/>
        <end position="71"/>
    </location>
</feature>
<comment type="caution">
    <text evidence="4">The sequence shown here is derived from an EMBL/GenBank/DDBJ whole genome shotgun (WGS) entry which is preliminary data.</text>
</comment>
<dbReference type="Proteomes" id="UP000062788">
    <property type="component" value="Unassembled WGS sequence"/>
</dbReference>
<proteinExistence type="predicted"/>
<name>A0A103E4Z3_9BURK</name>
<dbReference type="AlphaFoldDB" id="A0A103E4Z3"/>
<dbReference type="InterPro" id="IPR046342">
    <property type="entry name" value="CBS_dom_sf"/>
</dbReference>
<dbReference type="SMART" id="SM00116">
    <property type="entry name" value="CBS"/>
    <property type="match status" value="2"/>
</dbReference>
<evidence type="ECO:0000256" key="1">
    <source>
        <dbReference type="ARBA" id="ARBA00023122"/>
    </source>
</evidence>
<sequence length="155" mass="17251">MSITVAQILKSKPDSGRTIHSVKRSDSVYDAIKLMAEKGIGALLVMEGAKIVGIVTERDYARKVVLLDRSSKATRVEEIMTSRVRYVEPSQTSDECMALMTEHRIRHLPVLDDGHLMGFISIGDLVKSVIADQQFTINQLEHYIHGTPHAASHLQ</sequence>
<dbReference type="SUPFAM" id="SSF54631">
    <property type="entry name" value="CBS-domain pair"/>
    <property type="match status" value="1"/>
</dbReference>
<dbReference type="RefSeq" id="WP_059514486.1">
    <property type="nucleotide sequence ID" value="NZ_CP013449.1"/>
</dbReference>
<keyword evidence="1 2" id="KW-0129">CBS domain</keyword>
<keyword evidence="5" id="KW-1185">Reference proteome</keyword>
<feature type="domain" description="CBS" evidence="3">
    <location>
        <begin position="80"/>
        <end position="137"/>
    </location>
</feature>
<accession>A0A103E4Z3</accession>
<dbReference type="Gene3D" id="3.10.580.10">
    <property type="entry name" value="CBS-domain"/>
    <property type="match status" value="1"/>
</dbReference>
<evidence type="ECO:0000256" key="2">
    <source>
        <dbReference type="PROSITE-ProRule" id="PRU00703"/>
    </source>
</evidence>
<gene>
    <name evidence="4" type="ORF">WS67_06770</name>
</gene>
<dbReference type="PROSITE" id="PS51371">
    <property type="entry name" value="CBS"/>
    <property type="match status" value="2"/>
</dbReference>